<gene>
    <name evidence="2" type="ORF">PCOR1329_LOCUS44111</name>
</gene>
<evidence type="ECO:0000313" key="2">
    <source>
        <dbReference type="EMBL" id="CAK0852162.1"/>
    </source>
</evidence>
<name>A0ABN9U1L3_9DINO</name>
<evidence type="ECO:0008006" key="4">
    <source>
        <dbReference type="Google" id="ProtNLM"/>
    </source>
</evidence>
<feature type="compositionally biased region" description="Low complexity" evidence="1">
    <location>
        <begin position="23"/>
        <end position="50"/>
    </location>
</feature>
<comment type="caution">
    <text evidence="2">The sequence shown here is derived from an EMBL/GenBank/DDBJ whole genome shotgun (WGS) entry which is preliminary data.</text>
</comment>
<feature type="region of interest" description="Disordered" evidence="1">
    <location>
        <begin position="122"/>
        <end position="147"/>
    </location>
</feature>
<feature type="region of interest" description="Disordered" evidence="1">
    <location>
        <begin position="1"/>
        <end position="77"/>
    </location>
</feature>
<organism evidence="2 3">
    <name type="scientific">Prorocentrum cordatum</name>
    <dbReference type="NCBI Taxonomy" id="2364126"/>
    <lineage>
        <taxon>Eukaryota</taxon>
        <taxon>Sar</taxon>
        <taxon>Alveolata</taxon>
        <taxon>Dinophyceae</taxon>
        <taxon>Prorocentrales</taxon>
        <taxon>Prorocentraceae</taxon>
        <taxon>Prorocentrum</taxon>
    </lineage>
</organism>
<accession>A0ABN9U1L3</accession>
<dbReference type="EMBL" id="CAUYUJ010015299">
    <property type="protein sequence ID" value="CAK0852162.1"/>
    <property type="molecule type" value="Genomic_DNA"/>
</dbReference>
<evidence type="ECO:0000256" key="1">
    <source>
        <dbReference type="SAM" id="MobiDB-lite"/>
    </source>
</evidence>
<dbReference type="Proteomes" id="UP001189429">
    <property type="component" value="Unassembled WGS sequence"/>
</dbReference>
<proteinExistence type="predicted"/>
<keyword evidence="3" id="KW-1185">Reference proteome</keyword>
<evidence type="ECO:0000313" key="3">
    <source>
        <dbReference type="Proteomes" id="UP001189429"/>
    </source>
</evidence>
<feature type="non-terminal residue" evidence="2">
    <location>
        <position position="238"/>
    </location>
</feature>
<sequence length="238" mass="25457">AGAPPAPMRSRVLLGPPDGGLPGLEPAAPALQPAQLAGARSAPGLPGRGPAAPPPQHAGARPEGGWSTPRASLRAVDPDKELELLQLQQVVADCKAHHQQTLQLLGQLSTQNIDLRAQLDRASMRDRAARPSAAGPERREAACAEEARQASALRAQLEALQRAPSPRRSGHEEQQLAARLRDLQREVDVARDSQGRSVEALEAARRESRGLRAALRAEEARAREQAAALERREEARAE</sequence>
<feature type="compositionally biased region" description="Basic and acidic residues" evidence="1">
    <location>
        <begin position="136"/>
        <end position="147"/>
    </location>
</feature>
<reference evidence="2" key="1">
    <citation type="submission" date="2023-10" db="EMBL/GenBank/DDBJ databases">
        <authorList>
            <person name="Chen Y."/>
            <person name="Shah S."/>
            <person name="Dougan E. K."/>
            <person name="Thang M."/>
            <person name="Chan C."/>
        </authorList>
    </citation>
    <scope>NUCLEOTIDE SEQUENCE [LARGE SCALE GENOMIC DNA]</scope>
</reference>
<protein>
    <recommendedName>
        <fullName evidence="4">Centrosomal protein of 162 kDa</fullName>
    </recommendedName>
</protein>
<feature type="non-terminal residue" evidence="2">
    <location>
        <position position="1"/>
    </location>
</feature>